<organism evidence="4 5">
    <name type="scientific">Leucobacter massiliensis</name>
    <dbReference type="NCBI Taxonomy" id="1686285"/>
    <lineage>
        <taxon>Bacteria</taxon>
        <taxon>Bacillati</taxon>
        <taxon>Actinomycetota</taxon>
        <taxon>Actinomycetes</taxon>
        <taxon>Micrococcales</taxon>
        <taxon>Microbacteriaceae</taxon>
        <taxon>Leucobacter</taxon>
    </lineage>
</organism>
<dbReference type="EMBL" id="MWZD01000022">
    <property type="protein sequence ID" value="PRI10343.1"/>
    <property type="molecule type" value="Genomic_DNA"/>
</dbReference>
<dbReference type="OrthoDB" id="9797736at2"/>
<feature type="chain" id="PRO_5039178675" evidence="2">
    <location>
        <begin position="28"/>
        <end position="375"/>
    </location>
</feature>
<feature type="domain" description="Fe/B12 periplasmic-binding" evidence="3">
    <location>
        <begin position="109"/>
        <end position="373"/>
    </location>
</feature>
<dbReference type="PANTHER" id="PTHR30535">
    <property type="entry name" value="VITAMIN B12-BINDING PROTEIN"/>
    <property type="match status" value="1"/>
</dbReference>
<keyword evidence="2" id="KW-0732">Signal</keyword>
<protein>
    <submittedName>
        <fullName evidence="4">Hemin receptor</fullName>
    </submittedName>
</protein>
<evidence type="ECO:0000259" key="3">
    <source>
        <dbReference type="PROSITE" id="PS50983"/>
    </source>
</evidence>
<comment type="similarity">
    <text evidence="1">Belongs to the bacterial solute-binding protein 8 family.</text>
</comment>
<reference evidence="4 5" key="1">
    <citation type="journal article" date="2017" name="New Microbes New Infect">
        <title>Genome sequence of 'Leucobacter massiliensis' sp. nov. isolated from human pharynx after travel to the 2014 Hajj.</title>
        <authorList>
            <person name="Leangapichart T."/>
            <person name="Gautret P."/>
            <person name="Nguyen T.T."/>
            <person name="Armstrong N."/>
            <person name="Rolain J.M."/>
        </authorList>
    </citation>
    <scope>NUCLEOTIDE SEQUENCE [LARGE SCALE GENOMIC DNA]</scope>
    <source>
        <strain evidence="4 5">122RC15</strain>
    </source>
</reference>
<keyword evidence="4" id="KW-0675">Receptor</keyword>
<dbReference type="Gene3D" id="3.40.50.1980">
    <property type="entry name" value="Nitrogenase molybdenum iron protein domain"/>
    <property type="match status" value="2"/>
</dbReference>
<evidence type="ECO:0000313" key="5">
    <source>
        <dbReference type="Proteomes" id="UP000238650"/>
    </source>
</evidence>
<evidence type="ECO:0000256" key="2">
    <source>
        <dbReference type="SAM" id="SignalP"/>
    </source>
</evidence>
<dbReference type="PROSITE" id="PS50983">
    <property type="entry name" value="FE_B12_PBP"/>
    <property type="match status" value="1"/>
</dbReference>
<gene>
    <name evidence="4" type="ORF">B4915_12815</name>
</gene>
<dbReference type="InterPro" id="IPR050902">
    <property type="entry name" value="ABC_Transporter_SBP"/>
</dbReference>
<sequence length="375" mass="38413">MSPATTRGRWRRGTALAVLAFAALGLAGCQTGASGGAPDAATSVELPPLSELTPLEDPTAYEGPTTAVVGGPSIPPLDSAPDPELPVTVVSHDRGGEAEVTVSDVSRVVPLSLSGSVGELVHAFGMSGNIVGRDISTNFPGSEDIPVVTRDGHSVDAEGVLALDPSLIITDGSIGPTDVVLQLRDAGIPVVTVDRAIDAESSYVTAQQVADALGVGSAAPALIDRLQQAIADTEAEVRTLLPAEESKRPRVAFLYVRGTAGIFYLFGEGSGVDSLIRSIGAVDAAEEIGWEGEKPMTEEALIGMDPDIILVMSKGLESAGGVDGLLAAQPSIALTTAGQHRRIIDVDDDVLFAGGTRIPDVIDGLARAVYAPDSL</sequence>
<dbReference type="Pfam" id="PF01497">
    <property type="entry name" value="Peripla_BP_2"/>
    <property type="match status" value="1"/>
</dbReference>
<evidence type="ECO:0000313" key="4">
    <source>
        <dbReference type="EMBL" id="PRI10343.1"/>
    </source>
</evidence>
<dbReference type="PANTHER" id="PTHR30535:SF4">
    <property type="entry name" value="HEMIN-BINDING PERIPLASMIC PROTEIN HMUT"/>
    <property type="match status" value="1"/>
</dbReference>
<dbReference type="Proteomes" id="UP000238650">
    <property type="component" value="Unassembled WGS sequence"/>
</dbReference>
<keyword evidence="5" id="KW-1185">Reference proteome</keyword>
<proteinExistence type="inferred from homology"/>
<comment type="caution">
    <text evidence="4">The sequence shown here is derived from an EMBL/GenBank/DDBJ whole genome shotgun (WGS) entry which is preliminary data.</text>
</comment>
<accession>A0A2S9QL87</accession>
<feature type="signal peptide" evidence="2">
    <location>
        <begin position="1"/>
        <end position="27"/>
    </location>
</feature>
<dbReference type="PROSITE" id="PS51257">
    <property type="entry name" value="PROKAR_LIPOPROTEIN"/>
    <property type="match status" value="1"/>
</dbReference>
<name>A0A2S9QL87_9MICO</name>
<evidence type="ECO:0000256" key="1">
    <source>
        <dbReference type="ARBA" id="ARBA00008814"/>
    </source>
</evidence>
<dbReference type="SUPFAM" id="SSF53807">
    <property type="entry name" value="Helical backbone' metal receptor"/>
    <property type="match status" value="1"/>
</dbReference>
<dbReference type="AlphaFoldDB" id="A0A2S9QL87"/>
<dbReference type="InterPro" id="IPR002491">
    <property type="entry name" value="ABC_transptr_periplasmic_BD"/>
</dbReference>